<organism evidence="1 2">
    <name type="scientific">Trypanosoma cruzi</name>
    <dbReference type="NCBI Taxonomy" id="5693"/>
    <lineage>
        <taxon>Eukaryota</taxon>
        <taxon>Discoba</taxon>
        <taxon>Euglenozoa</taxon>
        <taxon>Kinetoplastea</taxon>
        <taxon>Metakinetoplastina</taxon>
        <taxon>Trypanosomatida</taxon>
        <taxon>Trypanosomatidae</taxon>
        <taxon>Trypanosoma</taxon>
        <taxon>Schizotrypanum</taxon>
    </lineage>
</organism>
<dbReference type="AlphaFoldDB" id="A0A2V2WBX7"/>
<evidence type="ECO:0000313" key="1">
    <source>
        <dbReference type="EMBL" id="PWV05119.1"/>
    </source>
</evidence>
<dbReference type="VEuPathDB" id="TriTrypDB:TcCL_NonESM02616"/>
<evidence type="ECO:0000313" key="2">
    <source>
        <dbReference type="Proteomes" id="UP000246078"/>
    </source>
</evidence>
<accession>A0A2V2WBX7</accession>
<sequence>MKGSVTALFFDTRIADIFHKACKLHSFICGITVMHRCCGVYDLCFCQGLCAPVLLQSVCGVGGATRVRDRSERDAWANPPCTPRCYYCLLSPTLCWVVGTRAPSLRRSSCMWCALHTVWMTHLLWLPVMSVPSYPISLLFSSCSVVSVQL</sequence>
<dbReference type="VEuPathDB" id="TriTrypDB:TcG_13176"/>
<dbReference type="Proteomes" id="UP000246078">
    <property type="component" value="Unassembled WGS sequence"/>
</dbReference>
<name>A0A2V2WBX7_TRYCR</name>
<proteinExistence type="predicted"/>
<dbReference type="VEuPathDB" id="TriTrypDB:TCDM_12509"/>
<gene>
    <name evidence="1" type="ORF">C3747_137g15</name>
</gene>
<reference evidence="1 2" key="1">
    <citation type="journal article" date="2018" name="Microb. Genom.">
        <title>Expanding an expanded genome: long-read sequencing of Trypanosoma cruzi.</title>
        <authorList>
            <person name="Berna L."/>
            <person name="Rodriguez M."/>
            <person name="Chiribao M.L."/>
            <person name="Parodi-Talice A."/>
            <person name="Pita S."/>
            <person name="Rijo G."/>
            <person name="Alvarez-Valin F."/>
            <person name="Robello C."/>
        </authorList>
    </citation>
    <scope>NUCLEOTIDE SEQUENCE [LARGE SCALE GENOMIC DNA]</scope>
    <source>
        <strain evidence="1 2">TCC</strain>
    </source>
</reference>
<dbReference type="VEuPathDB" id="TriTrypDB:C4B63_130g13"/>
<dbReference type="EMBL" id="PRFC01000137">
    <property type="protein sequence ID" value="PWV05119.1"/>
    <property type="molecule type" value="Genomic_DNA"/>
</dbReference>
<comment type="caution">
    <text evidence="1">The sequence shown here is derived from an EMBL/GenBank/DDBJ whole genome shotgun (WGS) entry which is preliminary data.</text>
</comment>
<protein>
    <submittedName>
        <fullName evidence="1">Putative retrotransposon hot spot protein (RHS)</fullName>
    </submittedName>
</protein>
<dbReference type="VEuPathDB" id="TriTrypDB:C3747_137g15"/>